<dbReference type="EMBL" id="JAAPAO010000283">
    <property type="protein sequence ID" value="KAF4664622.1"/>
    <property type="molecule type" value="Genomic_DNA"/>
</dbReference>
<evidence type="ECO:0000313" key="2">
    <source>
        <dbReference type="EMBL" id="KAF4664622.1"/>
    </source>
</evidence>
<sequence>MATEHAEEAECAARRMDELRSPNTEGSLFHRSCLELAGSNRELAARMEKLGEMLRLESGEPPSKDPIAASALASFCYVACTTSQGGSLKQPLPLSLIYLTTLRLAKTYNPGLLRPDFTDHLGPLFESLVRFHDPLLWWHVTQGGKKSWSLGESPDFLHSLLAGPLSRRGRPELCRTFWARLARNWDPVDVVFFALGWVLRHSEDIRKVEDARSRGHAVLSMEASSDIEEVAKRAACLKAFTPKSVLRTLQTAICGAQHATAKQDAPPCLLVGPDDALAASDGLNTGQLCVLIDVRPPRARTMQPSLRGSMEFDVEAAGSAEIATLVNRSIATQKTYATRELPDGKRGCVALLLYNSDGFCPRGCSLYTVIALLIEAGVAGVCLLDRGYASVAELRGDQPLPSQKEILLGQVSNTLASLQETANQSLRLAGERLQGSRSQTATKLEEVRIRLGDVSSTAAASVKTQSAALAETANATLEKFREGAADPNGWWGQASSGFKSMAARMQQAVASPSFNGAGQPVPEAPSEYAVRPPPSLSFDRAPSPPDYTPPCDGGEAKH</sequence>
<dbReference type="OrthoDB" id="444175at2759"/>
<dbReference type="AlphaFoldDB" id="A0A7J6LZA6"/>
<evidence type="ECO:0000313" key="3">
    <source>
        <dbReference type="Proteomes" id="UP000591131"/>
    </source>
</evidence>
<evidence type="ECO:0000256" key="1">
    <source>
        <dbReference type="SAM" id="MobiDB-lite"/>
    </source>
</evidence>
<feature type="region of interest" description="Disordered" evidence="1">
    <location>
        <begin position="511"/>
        <end position="558"/>
    </location>
</feature>
<reference evidence="2 3" key="1">
    <citation type="submission" date="2020-04" db="EMBL/GenBank/DDBJ databases">
        <title>Perkinsus chesapeaki whole genome sequence.</title>
        <authorList>
            <person name="Bogema D.R."/>
        </authorList>
    </citation>
    <scope>NUCLEOTIDE SEQUENCE [LARGE SCALE GENOMIC DNA]</scope>
    <source>
        <strain evidence="2">ATCC PRA-425</strain>
    </source>
</reference>
<keyword evidence="3" id="KW-1185">Reference proteome</keyword>
<dbReference type="Proteomes" id="UP000591131">
    <property type="component" value="Unassembled WGS sequence"/>
</dbReference>
<name>A0A7J6LZA6_PERCH</name>
<gene>
    <name evidence="2" type="ORF">FOL47_005045</name>
</gene>
<accession>A0A7J6LZA6</accession>
<organism evidence="2 3">
    <name type="scientific">Perkinsus chesapeaki</name>
    <name type="common">Clam parasite</name>
    <name type="synonym">Perkinsus andrewsi</name>
    <dbReference type="NCBI Taxonomy" id="330153"/>
    <lineage>
        <taxon>Eukaryota</taxon>
        <taxon>Sar</taxon>
        <taxon>Alveolata</taxon>
        <taxon>Perkinsozoa</taxon>
        <taxon>Perkinsea</taxon>
        <taxon>Perkinsida</taxon>
        <taxon>Perkinsidae</taxon>
        <taxon>Perkinsus</taxon>
    </lineage>
</organism>
<protein>
    <submittedName>
        <fullName evidence="2">Uncharacterized protein</fullName>
    </submittedName>
</protein>
<comment type="caution">
    <text evidence="2">The sequence shown here is derived from an EMBL/GenBank/DDBJ whole genome shotgun (WGS) entry which is preliminary data.</text>
</comment>
<proteinExistence type="predicted"/>